<dbReference type="InterPro" id="IPR036179">
    <property type="entry name" value="Ig-like_dom_sf"/>
</dbReference>
<accession>A0AA89BM32</accession>
<gene>
    <name evidence="3" type="ORF">FSP39_008996</name>
</gene>
<keyword evidence="4" id="KW-1185">Reference proteome</keyword>
<feature type="domain" description="Ig-like" evidence="2">
    <location>
        <begin position="481"/>
        <end position="556"/>
    </location>
</feature>
<dbReference type="SUPFAM" id="SSF48726">
    <property type="entry name" value="Immunoglobulin"/>
    <property type="match status" value="1"/>
</dbReference>
<evidence type="ECO:0000259" key="2">
    <source>
        <dbReference type="PROSITE" id="PS50835"/>
    </source>
</evidence>
<protein>
    <recommendedName>
        <fullName evidence="2">Ig-like domain-containing protein</fullName>
    </recommendedName>
</protein>
<evidence type="ECO:0000313" key="4">
    <source>
        <dbReference type="Proteomes" id="UP001186944"/>
    </source>
</evidence>
<evidence type="ECO:0000313" key="3">
    <source>
        <dbReference type="EMBL" id="KAK3087672.1"/>
    </source>
</evidence>
<dbReference type="Gene3D" id="2.60.40.10">
    <property type="entry name" value="Immunoglobulins"/>
    <property type="match status" value="1"/>
</dbReference>
<dbReference type="EMBL" id="VSWD01000011">
    <property type="protein sequence ID" value="KAK3087672.1"/>
    <property type="molecule type" value="Genomic_DNA"/>
</dbReference>
<dbReference type="Proteomes" id="UP001186944">
    <property type="component" value="Unassembled WGS sequence"/>
</dbReference>
<proteinExistence type="predicted"/>
<organism evidence="3 4">
    <name type="scientific">Pinctada imbricata</name>
    <name type="common">Atlantic pearl-oyster</name>
    <name type="synonym">Pinctada martensii</name>
    <dbReference type="NCBI Taxonomy" id="66713"/>
    <lineage>
        <taxon>Eukaryota</taxon>
        <taxon>Metazoa</taxon>
        <taxon>Spiralia</taxon>
        <taxon>Lophotrochozoa</taxon>
        <taxon>Mollusca</taxon>
        <taxon>Bivalvia</taxon>
        <taxon>Autobranchia</taxon>
        <taxon>Pteriomorphia</taxon>
        <taxon>Pterioida</taxon>
        <taxon>Pterioidea</taxon>
        <taxon>Pteriidae</taxon>
        <taxon>Pinctada</taxon>
    </lineage>
</organism>
<sequence>MKSTLAGSITDENLISKTRVWCLINWFEIFFKRVFLQNGVTGGSELKLERVMKCPQQLQGNEWQITAEDHCGHGVNASFYHCVQEQVSGYVQLCIQPIVVRKEGAPFKKTEDNVQLLTSIDDLMALGIQSAVGKILAYDSSGTGFLVNQKYVFTAFHVVDEVFFHLWKQILNVLINCETNFNDDLWRDINKAKNIEDFEHKKDKVLKCLEDVTIPKVIQEAQQKFRDTRDEHVIVRLNQIVNDFKRRVETEEGGHKFKIVFNVLSESDGTGRGHFFSLDTPFVSVKEDVIILQLQDPSEVTSKPLLLNVDDSSSHETFDIYGYPDSSGLKVDRNCFKFTGSIGEFCKKAKEYFKGLRGINEDHIKLRDYTLNPQNHYIHCSPTMAHGTSGAPCIIYQNINGSIYPTVVGIYTCGYPRFAYYNNVWKDLQNSENKEFFKHLIEGGSTMKNCLELIRTRDSDLHRDLAPPATPHDLYISHELPIINMLTDKEIKEGDSYTIACVIRGTYGSFSWTFASVNDSDIYQEITNTENIEKVGTGLKLREVTCEMEGYYNCTVRFCGHEIKRDIYLKDGDITQHCRNTNDKQTESLTQHRRNTKAKQTETLTQHCRNTKDKQTESLTQHRRNTKDKQTETLTQHCRHTKDKQTETLTQHRRTTKDKQTETLT</sequence>
<feature type="region of interest" description="Disordered" evidence="1">
    <location>
        <begin position="585"/>
        <end position="665"/>
    </location>
</feature>
<dbReference type="InterPro" id="IPR007110">
    <property type="entry name" value="Ig-like_dom"/>
</dbReference>
<dbReference type="SUPFAM" id="SSF50494">
    <property type="entry name" value="Trypsin-like serine proteases"/>
    <property type="match status" value="1"/>
</dbReference>
<comment type="caution">
    <text evidence="3">The sequence shown here is derived from an EMBL/GenBank/DDBJ whole genome shotgun (WGS) entry which is preliminary data.</text>
</comment>
<dbReference type="InterPro" id="IPR009003">
    <property type="entry name" value="Peptidase_S1_PA"/>
</dbReference>
<name>A0AA89BM32_PINIB</name>
<reference evidence="3" key="1">
    <citation type="submission" date="2019-08" db="EMBL/GenBank/DDBJ databases">
        <title>The improved chromosome-level genome for the pearl oyster Pinctada fucata martensii using PacBio sequencing and Hi-C.</title>
        <authorList>
            <person name="Zheng Z."/>
        </authorList>
    </citation>
    <scope>NUCLEOTIDE SEQUENCE</scope>
    <source>
        <strain evidence="3">ZZ-2019</strain>
        <tissue evidence="3">Adductor muscle</tissue>
    </source>
</reference>
<evidence type="ECO:0000256" key="1">
    <source>
        <dbReference type="SAM" id="MobiDB-lite"/>
    </source>
</evidence>
<dbReference type="InterPro" id="IPR013783">
    <property type="entry name" value="Ig-like_fold"/>
</dbReference>
<dbReference type="PROSITE" id="PS50835">
    <property type="entry name" value="IG_LIKE"/>
    <property type="match status" value="1"/>
</dbReference>
<dbReference type="AlphaFoldDB" id="A0AA89BM32"/>